<keyword evidence="2" id="KW-1133">Transmembrane helix</keyword>
<feature type="transmembrane region" description="Helical" evidence="2">
    <location>
        <begin position="64"/>
        <end position="82"/>
    </location>
</feature>
<accession>A0ABT7LLS4</accession>
<reference evidence="3 4" key="1">
    <citation type="submission" date="2023-06" db="EMBL/GenBank/DDBJ databases">
        <title>Pelomonas sp. APW6 16S ribosomal RNA gene genome sequencing and assembly.</title>
        <authorList>
            <person name="Woo H."/>
        </authorList>
    </citation>
    <scope>NUCLEOTIDE SEQUENCE [LARGE SCALE GENOMIC DNA]</scope>
    <source>
        <strain evidence="3 4">APW6</strain>
    </source>
</reference>
<evidence type="ECO:0000313" key="4">
    <source>
        <dbReference type="Proteomes" id="UP001238603"/>
    </source>
</evidence>
<gene>
    <name evidence="3" type="ORF">QRD43_18025</name>
</gene>
<evidence type="ECO:0000313" key="3">
    <source>
        <dbReference type="EMBL" id="MDL5033814.1"/>
    </source>
</evidence>
<evidence type="ECO:0000256" key="2">
    <source>
        <dbReference type="SAM" id="Phobius"/>
    </source>
</evidence>
<name>A0ABT7LLS4_9BURK</name>
<evidence type="ECO:0008006" key="5">
    <source>
        <dbReference type="Google" id="ProtNLM"/>
    </source>
</evidence>
<protein>
    <recommendedName>
        <fullName evidence="5">DUF3618 domain-containing protein</fullName>
    </recommendedName>
</protein>
<comment type="caution">
    <text evidence="3">The sequence shown here is derived from an EMBL/GenBank/DDBJ whole genome shotgun (WGS) entry which is preliminary data.</text>
</comment>
<keyword evidence="2" id="KW-0812">Transmembrane</keyword>
<feature type="region of interest" description="Disordered" evidence="1">
    <location>
        <begin position="153"/>
        <end position="181"/>
    </location>
</feature>
<feature type="compositionally biased region" description="Low complexity" evidence="1">
    <location>
        <begin position="162"/>
        <end position="174"/>
    </location>
</feature>
<sequence length="181" mass="19121">MSAVPGHGPDRQGRPPRNAALGEAPWDLQLQAVEQRMARRRREIRHAWGALEQQTSPLRWARSALVPGVIGLAGGALLALLWRRRGPGPSEGPSGGRRSWREPAAEAPHPLPGLGAVLVAAAWPLLRQMVQPAIERAAEAQLAALAERWLRPHAAGGQGDRPPSSAGPGAAAPSHDAKGKT</sequence>
<dbReference type="Proteomes" id="UP001238603">
    <property type="component" value="Unassembled WGS sequence"/>
</dbReference>
<feature type="region of interest" description="Disordered" evidence="1">
    <location>
        <begin position="84"/>
        <end position="108"/>
    </location>
</feature>
<dbReference type="RefSeq" id="WP_285983890.1">
    <property type="nucleotide sequence ID" value="NZ_JASVDS010000005.1"/>
</dbReference>
<proteinExistence type="predicted"/>
<organism evidence="3 4">
    <name type="scientific">Roseateles subflavus</name>
    <dbReference type="NCBI Taxonomy" id="3053353"/>
    <lineage>
        <taxon>Bacteria</taxon>
        <taxon>Pseudomonadati</taxon>
        <taxon>Pseudomonadota</taxon>
        <taxon>Betaproteobacteria</taxon>
        <taxon>Burkholderiales</taxon>
        <taxon>Sphaerotilaceae</taxon>
        <taxon>Roseateles</taxon>
    </lineage>
</organism>
<feature type="region of interest" description="Disordered" evidence="1">
    <location>
        <begin position="1"/>
        <end position="24"/>
    </location>
</feature>
<keyword evidence="2" id="KW-0472">Membrane</keyword>
<evidence type="ECO:0000256" key="1">
    <source>
        <dbReference type="SAM" id="MobiDB-lite"/>
    </source>
</evidence>
<dbReference type="EMBL" id="JASVDS010000005">
    <property type="protein sequence ID" value="MDL5033814.1"/>
    <property type="molecule type" value="Genomic_DNA"/>
</dbReference>
<keyword evidence="4" id="KW-1185">Reference proteome</keyword>